<evidence type="ECO:0000313" key="4">
    <source>
        <dbReference type="Proteomes" id="UP000660339"/>
    </source>
</evidence>
<gene>
    <name evidence="3" type="ORF">Cme02nite_68660</name>
</gene>
<evidence type="ECO:0000256" key="2">
    <source>
        <dbReference type="SAM" id="Phobius"/>
    </source>
</evidence>
<evidence type="ECO:0000256" key="1">
    <source>
        <dbReference type="SAM" id="MobiDB-lite"/>
    </source>
</evidence>
<accession>A0A8J3LMY9</accession>
<feature type="transmembrane region" description="Helical" evidence="2">
    <location>
        <begin position="70"/>
        <end position="90"/>
    </location>
</feature>
<feature type="transmembrane region" description="Helical" evidence="2">
    <location>
        <begin position="102"/>
        <end position="121"/>
    </location>
</feature>
<dbReference type="Proteomes" id="UP000660339">
    <property type="component" value="Unassembled WGS sequence"/>
</dbReference>
<protein>
    <recommendedName>
        <fullName evidence="5">DNA-binding transcriptional regulator of glucitol operon</fullName>
    </recommendedName>
</protein>
<keyword evidence="2" id="KW-1133">Transmembrane helix</keyword>
<proteinExistence type="predicted"/>
<name>A0A8J3LMY9_9ACTN</name>
<reference evidence="3" key="1">
    <citation type="submission" date="2021-01" db="EMBL/GenBank/DDBJ databases">
        <title>Whole genome shotgun sequence of Catellatospora methionotrophica NBRC 14553.</title>
        <authorList>
            <person name="Komaki H."/>
            <person name="Tamura T."/>
        </authorList>
    </citation>
    <scope>NUCLEOTIDE SEQUENCE</scope>
    <source>
        <strain evidence="3">NBRC 14553</strain>
    </source>
</reference>
<dbReference type="AlphaFoldDB" id="A0A8J3LMY9"/>
<evidence type="ECO:0000313" key="3">
    <source>
        <dbReference type="EMBL" id="GIG18534.1"/>
    </source>
</evidence>
<feature type="region of interest" description="Disordered" evidence="1">
    <location>
        <begin position="135"/>
        <end position="168"/>
    </location>
</feature>
<keyword evidence="2" id="KW-0812">Transmembrane</keyword>
<dbReference type="EMBL" id="BONJ01000041">
    <property type="protein sequence ID" value="GIG18534.1"/>
    <property type="molecule type" value="Genomic_DNA"/>
</dbReference>
<keyword evidence="2" id="KW-0472">Membrane</keyword>
<evidence type="ECO:0008006" key="5">
    <source>
        <dbReference type="Google" id="ProtNLM"/>
    </source>
</evidence>
<sequence>MGVVRPYHHAPAMSSSPATVSTMARARGVVGTAFTRKGYETASPPPTARPVSIRGAGSLAAVRRLLTPGWLAGHALALLAVVTCLALGWWQAGRAAEGNTLSWAYTFEWPIFAIFVVVIWVREMRLTLRKGRAESPAPAVDPVDRPRPVITRRVSQPTAADEDSGDPQLAEYNRYLAWLNENPDARPSDYPAKEYR</sequence>
<organism evidence="3 4">
    <name type="scientific">Catellatospora methionotrophica</name>
    <dbReference type="NCBI Taxonomy" id="121620"/>
    <lineage>
        <taxon>Bacteria</taxon>
        <taxon>Bacillati</taxon>
        <taxon>Actinomycetota</taxon>
        <taxon>Actinomycetes</taxon>
        <taxon>Micromonosporales</taxon>
        <taxon>Micromonosporaceae</taxon>
        <taxon>Catellatospora</taxon>
    </lineage>
</organism>
<comment type="caution">
    <text evidence="3">The sequence shown here is derived from an EMBL/GenBank/DDBJ whole genome shotgun (WGS) entry which is preliminary data.</text>
</comment>
<keyword evidence="4" id="KW-1185">Reference proteome</keyword>